<dbReference type="Gene3D" id="3.40.190.10">
    <property type="entry name" value="Periplasmic binding protein-like II"/>
    <property type="match status" value="2"/>
</dbReference>
<dbReference type="OrthoDB" id="6192933at2"/>
<evidence type="ECO:0000313" key="4">
    <source>
        <dbReference type="EMBL" id="SEN17409.1"/>
    </source>
</evidence>
<evidence type="ECO:0000256" key="1">
    <source>
        <dbReference type="ARBA" id="ARBA00022729"/>
    </source>
</evidence>
<evidence type="ECO:0000256" key="2">
    <source>
        <dbReference type="SAM" id="SignalP"/>
    </source>
</evidence>
<keyword evidence="1 2" id="KW-0732">Signal</keyword>
<gene>
    <name evidence="4" type="ORF">SAMN04489859_100214</name>
</gene>
<dbReference type="EMBL" id="FODE01000002">
    <property type="protein sequence ID" value="SEN17409.1"/>
    <property type="molecule type" value="Genomic_DNA"/>
</dbReference>
<dbReference type="PANTHER" id="PTHR35936:SF17">
    <property type="entry name" value="ARGININE-BINDING EXTRACELLULAR PROTEIN ARTP"/>
    <property type="match status" value="1"/>
</dbReference>
<feature type="domain" description="Solute-binding protein family 3/N-terminal" evidence="3">
    <location>
        <begin position="37"/>
        <end position="256"/>
    </location>
</feature>
<reference evidence="4 5" key="1">
    <citation type="submission" date="2016-10" db="EMBL/GenBank/DDBJ databases">
        <authorList>
            <person name="de Groot N.N."/>
        </authorList>
    </citation>
    <scope>NUCLEOTIDE SEQUENCE [LARGE SCALE GENOMIC DNA]</scope>
    <source>
        <strain evidence="4 5">DSM 8512</strain>
    </source>
</reference>
<evidence type="ECO:0000313" key="5">
    <source>
        <dbReference type="Proteomes" id="UP000199054"/>
    </source>
</evidence>
<protein>
    <submittedName>
        <fullName evidence="4">Polar amino acid transport system substrate-binding protein</fullName>
    </submittedName>
</protein>
<dbReference type="SUPFAM" id="SSF53850">
    <property type="entry name" value="Periplasmic binding protein-like II"/>
    <property type="match status" value="1"/>
</dbReference>
<name>A0A1H8ED05_9RHOB</name>
<feature type="signal peptide" evidence="2">
    <location>
        <begin position="1"/>
        <end position="27"/>
    </location>
</feature>
<dbReference type="InterPro" id="IPR001638">
    <property type="entry name" value="Solute-binding_3/MltF_N"/>
</dbReference>
<keyword evidence="5" id="KW-1185">Reference proteome</keyword>
<dbReference type="Pfam" id="PF00497">
    <property type="entry name" value="SBP_bac_3"/>
    <property type="match status" value="1"/>
</dbReference>
<feature type="chain" id="PRO_5011616980" evidence="2">
    <location>
        <begin position="28"/>
        <end position="264"/>
    </location>
</feature>
<organism evidence="4 5">
    <name type="scientific">Paracoccus alcaliphilus</name>
    <dbReference type="NCBI Taxonomy" id="34002"/>
    <lineage>
        <taxon>Bacteria</taxon>
        <taxon>Pseudomonadati</taxon>
        <taxon>Pseudomonadota</taxon>
        <taxon>Alphaproteobacteria</taxon>
        <taxon>Rhodobacterales</taxon>
        <taxon>Paracoccaceae</taxon>
        <taxon>Paracoccus</taxon>
    </lineage>
</organism>
<accession>A0A1H8ED05</accession>
<dbReference type="Proteomes" id="UP000199054">
    <property type="component" value="Unassembled WGS sequence"/>
</dbReference>
<dbReference type="RefSeq" id="WP_090610253.1">
    <property type="nucleotide sequence ID" value="NZ_CP067127.1"/>
</dbReference>
<dbReference type="PANTHER" id="PTHR35936">
    <property type="entry name" value="MEMBRANE-BOUND LYTIC MUREIN TRANSGLYCOSYLASE F"/>
    <property type="match status" value="1"/>
</dbReference>
<dbReference type="AlphaFoldDB" id="A0A1H8ED05"/>
<evidence type="ECO:0000259" key="3">
    <source>
        <dbReference type="SMART" id="SM00062"/>
    </source>
</evidence>
<dbReference type="STRING" id="34002.SAMN04489859_100214"/>
<proteinExistence type="predicted"/>
<dbReference type="SMART" id="SM00062">
    <property type="entry name" value="PBPb"/>
    <property type="match status" value="1"/>
</dbReference>
<sequence>MTITRSLSRLCATAALALCAAAAPALADLQQIKDAGRIRIAVAMGIPQYSYIDGQMQPTGSDVETAKLLAEDLGVRLELVEITNAARVPTVQTGKADLVVSALGITDERKQAIDFSVPYATLAIIVAAPESEDIAGYEDLTGKRIGVTRATTNDQDITANTSGAEILRFEDDATLITAAVSGQLDIISSQSAVLGGVNDKRSGNPLETKFVQKETNLGIGIAKGNPELLEWTNDWVRTNFDNGRLREVFTEFHDRDLPDDLTSR</sequence>